<name>A0A7G6Y783_9MICO</name>
<organism evidence="2 3">
    <name type="scientific">Leifsonia shinshuensis</name>
    <dbReference type="NCBI Taxonomy" id="150026"/>
    <lineage>
        <taxon>Bacteria</taxon>
        <taxon>Bacillati</taxon>
        <taxon>Actinomycetota</taxon>
        <taxon>Actinomycetes</taxon>
        <taxon>Micrococcales</taxon>
        <taxon>Microbacteriaceae</taxon>
        <taxon>Leifsonia</taxon>
    </lineage>
</organism>
<accession>A0A7G6Y783</accession>
<evidence type="ECO:0000259" key="1">
    <source>
        <dbReference type="Pfam" id="PF20114"/>
    </source>
</evidence>
<evidence type="ECO:0000313" key="3">
    <source>
        <dbReference type="Proteomes" id="UP000515511"/>
    </source>
</evidence>
<gene>
    <name evidence="2" type="ORF">F1C12_03820</name>
</gene>
<dbReference type="Pfam" id="PF20114">
    <property type="entry name" value="DUF6504"/>
    <property type="match status" value="1"/>
</dbReference>
<evidence type="ECO:0000313" key="2">
    <source>
        <dbReference type="EMBL" id="QNE34348.1"/>
    </source>
</evidence>
<dbReference type="AlphaFoldDB" id="A0A7G6Y783"/>
<feature type="domain" description="DUF6504" evidence="1">
    <location>
        <begin position="4"/>
        <end position="96"/>
    </location>
</feature>
<dbReference type="InterPro" id="IPR045443">
    <property type="entry name" value="DUF6504"/>
</dbReference>
<protein>
    <recommendedName>
        <fullName evidence="1">DUF6504 domain-containing protein</fullName>
    </recommendedName>
</protein>
<sequence length="96" mass="11178">MTDIDEAVAVWTTEDGIPTRLVWRSTRYRVSDTPTVWAEICAWWRPFGEHRYGVGALPREIGGWRFQATSDGGVAHVFDVRHDADDRSWWLVRIFD</sequence>
<dbReference type="Proteomes" id="UP000515511">
    <property type="component" value="Chromosome"/>
</dbReference>
<reference evidence="3" key="1">
    <citation type="submission" date="2019-09" db="EMBL/GenBank/DDBJ databases">
        <title>Antimicrobial potential of Antarctic Bacteria.</title>
        <authorList>
            <person name="Benaud N."/>
            <person name="Edwards R.J."/>
            <person name="Ferrari B.C."/>
        </authorList>
    </citation>
    <scope>NUCLEOTIDE SEQUENCE [LARGE SCALE GENOMIC DNA]</scope>
    <source>
        <strain evidence="3">INR9</strain>
    </source>
</reference>
<dbReference type="KEGG" id="lse:F1C12_03820"/>
<proteinExistence type="predicted"/>
<dbReference type="EMBL" id="CP043641">
    <property type="protein sequence ID" value="QNE34348.1"/>
    <property type="molecule type" value="Genomic_DNA"/>
</dbReference>
<dbReference type="RefSeq" id="WP_185277515.1">
    <property type="nucleotide sequence ID" value="NZ_CP043641.1"/>
</dbReference>